<evidence type="ECO:0000313" key="5">
    <source>
        <dbReference type="EMBL" id="MBD3326415.1"/>
    </source>
</evidence>
<dbReference type="AlphaFoldDB" id="A0A9D5Q726"/>
<dbReference type="Pfam" id="PF01547">
    <property type="entry name" value="SBP_bac_1"/>
    <property type="match status" value="1"/>
</dbReference>
<dbReference type="Gene3D" id="3.40.190.10">
    <property type="entry name" value="Periplasmic binding protein-like II"/>
    <property type="match status" value="2"/>
</dbReference>
<feature type="signal peptide" evidence="4">
    <location>
        <begin position="1"/>
        <end position="21"/>
    </location>
</feature>
<feature type="chain" id="PRO_5039172170" evidence="4">
    <location>
        <begin position="22"/>
        <end position="477"/>
    </location>
</feature>
<comment type="similarity">
    <text evidence="1">Belongs to the bacterial solute-binding protein 1 family.</text>
</comment>
<evidence type="ECO:0000313" key="6">
    <source>
        <dbReference type="Proteomes" id="UP000649604"/>
    </source>
</evidence>
<evidence type="ECO:0000256" key="1">
    <source>
        <dbReference type="ARBA" id="ARBA00008520"/>
    </source>
</evidence>
<protein>
    <submittedName>
        <fullName evidence="5">Extracellular solute-binding protein</fullName>
    </submittedName>
</protein>
<evidence type="ECO:0000256" key="2">
    <source>
        <dbReference type="ARBA" id="ARBA00022448"/>
    </source>
</evidence>
<reference evidence="5" key="1">
    <citation type="submission" date="2019-11" db="EMBL/GenBank/DDBJ databases">
        <title>Microbial mats filling the niche in hypersaline microbial mats.</title>
        <authorList>
            <person name="Wong H.L."/>
            <person name="Macleod F.I."/>
            <person name="White R.A. III"/>
            <person name="Burns B.P."/>
        </authorList>
    </citation>
    <scope>NUCLEOTIDE SEQUENCE</scope>
    <source>
        <strain evidence="5">Rbin_158</strain>
    </source>
</reference>
<keyword evidence="3 4" id="KW-0732">Signal</keyword>
<dbReference type="PANTHER" id="PTHR43649">
    <property type="entry name" value="ARABINOSE-BINDING PROTEIN-RELATED"/>
    <property type="match status" value="1"/>
</dbReference>
<dbReference type="InterPro" id="IPR050490">
    <property type="entry name" value="Bact_solute-bd_prot1"/>
</dbReference>
<gene>
    <name evidence="5" type="ORF">GF339_17655</name>
</gene>
<organism evidence="5 6">
    <name type="scientific">candidate division KSB3 bacterium</name>
    <dbReference type="NCBI Taxonomy" id="2044937"/>
    <lineage>
        <taxon>Bacteria</taxon>
        <taxon>candidate division KSB3</taxon>
    </lineage>
</organism>
<comment type="caution">
    <text evidence="5">The sequence shown here is derived from an EMBL/GenBank/DDBJ whole genome shotgun (WGS) entry which is preliminary data.</text>
</comment>
<evidence type="ECO:0000256" key="3">
    <source>
        <dbReference type="ARBA" id="ARBA00022729"/>
    </source>
</evidence>
<dbReference type="SUPFAM" id="SSF53850">
    <property type="entry name" value="Periplasmic binding protein-like II"/>
    <property type="match status" value="1"/>
</dbReference>
<keyword evidence="2" id="KW-0813">Transport</keyword>
<sequence>MKRGMSILVSLLMVLAFGLSAANAQKPFEDVEITTVVHSGHHATPWYDEAEAIKEQYGITLTVIEVTPDELYSRVVLELTQGTGAYDLVQYNSAWIGDYEPYLLPLDKYVEQDNDAIGFADILPAFNEAQNLWGGKKMSITVDGDTFLFYYRQDLFQHPGEQADFKAKYGYDLPDPPQTWQQVVDLAEFFTRKEGELLAGQPLLKNFYGYADQAKRGRVYYWYLFRFAPFNAPNPHYFDPDTMEPYINSEGSIAALENMKELMQYSPPGVLSWEWDELYTAAMKDASVCMWIHWTDEGRAFNRLAPLPIEDPLEPKLGIAPTPGVEVDEKIFQYTIVDSAWVDSITKDSENPDAAYAVLKHMFGKGPVNLKHIMNPTIGWDPFRYSHFNSDVWREEVPGIEHYLQLEMEALENGYPMLKIPGAFEYNDVLDLNVSKFLAGDIDTAKEALDTVAQRWNELNEKFGVDKQKGFYAKMWQ</sequence>
<dbReference type="EMBL" id="WJJP01000577">
    <property type="protein sequence ID" value="MBD3326415.1"/>
    <property type="molecule type" value="Genomic_DNA"/>
</dbReference>
<dbReference type="Proteomes" id="UP000649604">
    <property type="component" value="Unassembled WGS sequence"/>
</dbReference>
<evidence type="ECO:0000256" key="4">
    <source>
        <dbReference type="SAM" id="SignalP"/>
    </source>
</evidence>
<dbReference type="PANTHER" id="PTHR43649:SF34">
    <property type="entry name" value="ABC TRANSPORTER PERIPLASMIC-BINDING PROTEIN YCJN-RELATED"/>
    <property type="match status" value="1"/>
</dbReference>
<name>A0A9D5Q726_9BACT</name>
<accession>A0A9D5Q726</accession>
<dbReference type="InterPro" id="IPR006059">
    <property type="entry name" value="SBP"/>
</dbReference>
<proteinExistence type="inferred from homology"/>